<keyword evidence="1" id="KW-1133">Transmembrane helix</keyword>
<sequence length="372" mass="41351">MDQDHLNKLAQKFLEGTATDVEKAQLHEWYDRLSASGEIPEDAEALRLRMQQQIARRTAGKVRWYRLTAAAAAVLLLVSTGVYFLRSSKPAQEAVKTHHYKQDVAPGGNRATLTLGDGSVIELDSAQNGALGSQGNTQVIKMAGAQLAYDNGDPGGREVFYYNTVNTPRGGQYQIILPDGSKVWLNAESSLRFPTAFSGDERKVELTGEAYFDIAKDAAKPFVVQVNRMEVEVLGTEFNIMAYANERTVNTSLLRGAVRVRSGGAGSLLRPGQQAQLHKDGKLNVVNHPFIEEEAAWKDGMFIFNNAALENIMRRICRWYNVEVDFTSEKLKGQLFTGQVARQENLSEVLKMLELTDAVHFDIENRTIVVKQ</sequence>
<evidence type="ECO:0000313" key="5">
    <source>
        <dbReference type="Proteomes" id="UP000321436"/>
    </source>
</evidence>
<organism evidence="4 5">
    <name type="scientific">Chitinophaga cymbidii</name>
    <dbReference type="NCBI Taxonomy" id="1096750"/>
    <lineage>
        <taxon>Bacteria</taxon>
        <taxon>Pseudomonadati</taxon>
        <taxon>Bacteroidota</taxon>
        <taxon>Chitinophagia</taxon>
        <taxon>Chitinophagales</taxon>
        <taxon>Chitinophagaceae</taxon>
        <taxon>Chitinophaga</taxon>
    </lineage>
</organism>
<evidence type="ECO:0000313" key="4">
    <source>
        <dbReference type="EMBL" id="GEP98723.1"/>
    </source>
</evidence>
<evidence type="ECO:0000256" key="1">
    <source>
        <dbReference type="SAM" id="Phobius"/>
    </source>
</evidence>
<evidence type="ECO:0000259" key="3">
    <source>
        <dbReference type="Pfam" id="PF16344"/>
    </source>
</evidence>
<dbReference type="FunFam" id="2.60.120.1440:FF:000001">
    <property type="entry name" value="Putative anti-sigma factor"/>
    <property type="match status" value="1"/>
</dbReference>
<keyword evidence="1" id="KW-0812">Transmembrane</keyword>
<dbReference type="AlphaFoldDB" id="A0A512RSQ2"/>
<reference evidence="4 5" key="1">
    <citation type="submission" date="2019-07" db="EMBL/GenBank/DDBJ databases">
        <title>Whole genome shotgun sequence of Chitinophaga cymbidii NBRC 109752.</title>
        <authorList>
            <person name="Hosoyama A."/>
            <person name="Uohara A."/>
            <person name="Ohji S."/>
            <person name="Ichikawa N."/>
        </authorList>
    </citation>
    <scope>NUCLEOTIDE SEQUENCE [LARGE SCALE GENOMIC DNA]</scope>
    <source>
        <strain evidence="4 5">NBRC 109752</strain>
    </source>
</reference>
<dbReference type="InterPro" id="IPR032508">
    <property type="entry name" value="FecR_C"/>
</dbReference>
<dbReference type="PANTHER" id="PTHR30273">
    <property type="entry name" value="PERIPLASMIC SIGNAL SENSOR AND SIGMA FACTOR ACTIVATOR FECR-RELATED"/>
    <property type="match status" value="1"/>
</dbReference>
<dbReference type="GO" id="GO:0016989">
    <property type="term" value="F:sigma factor antagonist activity"/>
    <property type="evidence" value="ECO:0007669"/>
    <property type="project" value="TreeGrafter"/>
</dbReference>
<comment type="caution">
    <text evidence="4">The sequence shown here is derived from an EMBL/GenBank/DDBJ whole genome shotgun (WGS) entry which is preliminary data.</text>
</comment>
<proteinExistence type="predicted"/>
<keyword evidence="1" id="KW-0472">Membrane</keyword>
<dbReference type="Proteomes" id="UP000321436">
    <property type="component" value="Unassembled WGS sequence"/>
</dbReference>
<dbReference type="Pfam" id="PF04773">
    <property type="entry name" value="FecR"/>
    <property type="match status" value="1"/>
</dbReference>
<feature type="transmembrane region" description="Helical" evidence="1">
    <location>
        <begin position="64"/>
        <end position="85"/>
    </location>
</feature>
<evidence type="ECO:0000259" key="2">
    <source>
        <dbReference type="Pfam" id="PF04773"/>
    </source>
</evidence>
<dbReference type="PIRSF" id="PIRSF018266">
    <property type="entry name" value="FecR"/>
    <property type="match status" value="1"/>
</dbReference>
<dbReference type="Gene3D" id="3.55.50.30">
    <property type="match status" value="1"/>
</dbReference>
<protein>
    <submittedName>
        <fullName evidence="4">Iron dicitrate transporter FecR</fullName>
    </submittedName>
</protein>
<dbReference type="EMBL" id="BKAU01000007">
    <property type="protein sequence ID" value="GEP98723.1"/>
    <property type="molecule type" value="Genomic_DNA"/>
</dbReference>
<dbReference type="PANTHER" id="PTHR30273:SF2">
    <property type="entry name" value="PROTEIN FECR"/>
    <property type="match status" value="1"/>
</dbReference>
<dbReference type="RefSeq" id="WP_146867336.1">
    <property type="nucleotide sequence ID" value="NZ_BKAU01000007.1"/>
</dbReference>
<gene>
    <name evidence="4" type="ORF">CCY01nite_49830</name>
</gene>
<dbReference type="OrthoDB" id="629393at2"/>
<keyword evidence="5" id="KW-1185">Reference proteome</keyword>
<dbReference type="InterPro" id="IPR006860">
    <property type="entry name" value="FecR"/>
</dbReference>
<dbReference type="InterPro" id="IPR012373">
    <property type="entry name" value="Ferrdict_sens_TM"/>
</dbReference>
<name>A0A512RSQ2_9BACT</name>
<dbReference type="Gene3D" id="2.60.120.1440">
    <property type="match status" value="1"/>
</dbReference>
<feature type="domain" description="FecR protein" evidence="2">
    <location>
        <begin position="164"/>
        <end position="259"/>
    </location>
</feature>
<feature type="domain" description="Protein FecR C-terminal" evidence="3">
    <location>
        <begin position="302"/>
        <end position="370"/>
    </location>
</feature>
<accession>A0A512RSQ2</accession>
<dbReference type="Pfam" id="PF16344">
    <property type="entry name" value="FecR_C"/>
    <property type="match status" value="1"/>
</dbReference>